<feature type="repeat" description="ANK" evidence="3">
    <location>
        <begin position="172"/>
        <end position="204"/>
    </location>
</feature>
<dbReference type="Pfam" id="PF12796">
    <property type="entry name" value="Ank_2"/>
    <property type="match status" value="2"/>
</dbReference>
<dbReference type="RefSeq" id="WP_130389465.1">
    <property type="nucleotide sequence ID" value="NZ_SGXM01000001.1"/>
</dbReference>
<dbReference type="PROSITE" id="PS50088">
    <property type="entry name" value="ANK_REPEAT"/>
    <property type="match status" value="4"/>
</dbReference>
<dbReference type="InterPro" id="IPR036770">
    <property type="entry name" value="Ankyrin_rpt-contain_sf"/>
</dbReference>
<dbReference type="SUPFAM" id="SSF48403">
    <property type="entry name" value="Ankyrin repeat"/>
    <property type="match status" value="1"/>
</dbReference>
<keyword evidence="1" id="KW-0677">Repeat</keyword>
<dbReference type="SMART" id="SM00248">
    <property type="entry name" value="ANK"/>
    <property type="match status" value="5"/>
</dbReference>
<feature type="repeat" description="ANK" evidence="3">
    <location>
        <begin position="106"/>
        <end position="138"/>
    </location>
</feature>
<feature type="repeat" description="ANK" evidence="3">
    <location>
        <begin position="139"/>
        <end position="171"/>
    </location>
</feature>
<dbReference type="PANTHER" id="PTHR24188:SF29">
    <property type="entry name" value="GH09064P"/>
    <property type="match status" value="1"/>
</dbReference>
<dbReference type="PRINTS" id="PR01415">
    <property type="entry name" value="ANKYRIN"/>
</dbReference>
<evidence type="ECO:0000313" key="4">
    <source>
        <dbReference type="EMBL" id="RZT41429.1"/>
    </source>
</evidence>
<keyword evidence="5" id="KW-1185">Reference proteome</keyword>
<dbReference type="InterPro" id="IPR002110">
    <property type="entry name" value="Ankyrin_rpt"/>
</dbReference>
<gene>
    <name evidence="4" type="ORF">EV147_0420</name>
</gene>
<dbReference type="EMBL" id="SGXM01000001">
    <property type="protein sequence ID" value="RZT41429.1"/>
    <property type="molecule type" value="Genomic_DNA"/>
</dbReference>
<dbReference type="Gene3D" id="1.25.40.20">
    <property type="entry name" value="Ankyrin repeat-containing domain"/>
    <property type="match status" value="1"/>
</dbReference>
<keyword evidence="2 3" id="KW-0040">ANK repeat</keyword>
<comment type="caution">
    <text evidence="4">The sequence shown here is derived from an EMBL/GenBank/DDBJ whole genome shotgun (WGS) entry which is preliminary data.</text>
</comment>
<dbReference type="PROSITE" id="PS50297">
    <property type="entry name" value="ANK_REP_REGION"/>
    <property type="match status" value="2"/>
</dbReference>
<dbReference type="AlphaFoldDB" id="A0A4V2FHT8"/>
<evidence type="ECO:0000256" key="1">
    <source>
        <dbReference type="ARBA" id="ARBA00022737"/>
    </source>
</evidence>
<feature type="repeat" description="ANK" evidence="3">
    <location>
        <begin position="205"/>
        <end position="242"/>
    </location>
</feature>
<evidence type="ECO:0000256" key="3">
    <source>
        <dbReference type="PROSITE-ProRule" id="PRU00023"/>
    </source>
</evidence>
<reference evidence="4 5" key="1">
    <citation type="journal article" date="2015" name="Stand. Genomic Sci.">
        <title>Genomic Encyclopedia of Bacterial and Archaeal Type Strains, Phase III: the genomes of soil and plant-associated and newly described type strains.</title>
        <authorList>
            <person name="Whitman W.B."/>
            <person name="Woyke T."/>
            <person name="Klenk H.P."/>
            <person name="Zhou Y."/>
            <person name="Lilburn T.G."/>
            <person name="Beck B.J."/>
            <person name="De Vos P."/>
            <person name="Vandamme P."/>
            <person name="Eisen J.A."/>
            <person name="Garrity G."/>
            <person name="Hugenholtz P."/>
            <person name="Kyrpides N.C."/>
        </authorList>
    </citation>
    <scope>NUCLEOTIDE SEQUENCE [LARGE SCALE GENOMIC DNA]</scope>
    <source>
        <strain evidence="4 5">ASC-9842</strain>
    </source>
</reference>
<name>A0A4V2FHT8_9BURK</name>
<dbReference type="PANTHER" id="PTHR24188">
    <property type="entry name" value="ANKYRIN REPEAT PROTEIN"/>
    <property type="match status" value="1"/>
</dbReference>
<protein>
    <submittedName>
        <fullName evidence="4">Uncharacterized protein</fullName>
    </submittedName>
</protein>
<organism evidence="4 5">
    <name type="scientific">Cupriavidus agavae</name>
    <dbReference type="NCBI Taxonomy" id="1001822"/>
    <lineage>
        <taxon>Bacteria</taxon>
        <taxon>Pseudomonadati</taxon>
        <taxon>Pseudomonadota</taxon>
        <taxon>Betaproteobacteria</taxon>
        <taxon>Burkholderiales</taxon>
        <taxon>Burkholderiaceae</taxon>
        <taxon>Cupriavidus</taxon>
    </lineage>
</organism>
<dbReference type="OrthoDB" id="9812708at2"/>
<dbReference type="Proteomes" id="UP000291078">
    <property type="component" value="Unassembled WGS sequence"/>
</dbReference>
<proteinExistence type="predicted"/>
<evidence type="ECO:0000313" key="5">
    <source>
        <dbReference type="Proteomes" id="UP000291078"/>
    </source>
</evidence>
<evidence type="ECO:0000256" key="2">
    <source>
        <dbReference type="ARBA" id="ARBA00023043"/>
    </source>
</evidence>
<sequence length="269" mass="28287">MTRSQTRPRRQALAELLGLTGLLLAAGLLAGQGSQTLARSMGALRDASAPAPVPRSPAPASPAPIPRTDGMAAIDRNLITAASIGDLDLVMRLLNAGASLRAADERGRSALLAALYNRRGDVARALILAGADVNQKDDESNNAFLLASATNQLDALRLALAHGADVRSTDRYDGTALIAASQHGNVEVVKLLLKSGVPVDRVNQLGWTALLEAIVLGDGGARYEEVVQLLLDAGADANLADREGITPSRHARERGYKSMVKMLMRARGH</sequence>
<accession>A0A4V2FHT8</accession>